<dbReference type="InterPro" id="IPR048066">
    <property type="entry name" value="ATG26_PH_GRAM1"/>
</dbReference>
<keyword evidence="15" id="KW-1185">Reference proteome</keyword>
<keyword evidence="5" id="KW-0963">Cytoplasm</keyword>
<dbReference type="GO" id="GO:0016125">
    <property type="term" value="P:sterol metabolic process"/>
    <property type="evidence" value="ECO:0007669"/>
    <property type="project" value="TreeGrafter"/>
</dbReference>
<feature type="compositionally biased region" description="Polar residues" evidence="12">
    <location>
        <begin position="128"/>
        <end position="142"/>
    </location>
</feature>
<dbReference type="SMART" id="SM00233">
    <property type="entry name" value="PH"/>
    <property type="match status" value="1"/>
</dbReference>
<dbReference type="SMART" id="SM00568">
    <property type="entry name" value="GRAM"/>
    <property type="match status" value="2"/>
</dbReference>
<feature type="region of interest" description="Disordered" evidence="12">
    <location>
        <begin position="1416"/>
        <end position="1525"/>
    </location>
</feature>
<dbReference type="EC" id="2.4.1.173" evidence="4"/>
<dbReference type="FunFam" id="2.30.29.30:FF:000303">
    <property type="entry name" value="Sterol 3-beta-glucosyltransferase"/>
    <property type="match status" value="1"/>
</dbReference>
<dbReference type="InterPro" id="IPR004182">
    <property type="entry name" value="GRAM"/>
</dbReference>
<comment type="catalytic activity">
    <reaction evidence="11">
        <text>a sterol + UDP-alpha-D-glucose = a sterol 3-beta-D-glucoside + UDP + H(+)</text>
        <dbReference type="Rhea" id="RHEA:22724"/>
        <dbReference type="ChEBI" id="CHEBI:15378"/>
        <dbReference type="ChEBI" id="CHEBI:15889"/>
        <dbReference type="ChEBI" id="CHEBI:37424"/>
        <dbReference type="ChEBI" id="CHEBI:58223"/>
        <dbReference type="ChEBI" id="CHEBI:58885"/>
        <dbReference type="EC" id="2.4.1.173"/>
    </reaction>
    <physiologicalReaction direction="left-to-right" evidence="11">
        <dbReference type="Rhea" id="RHEA:22725"/>
    </physiologicalReaction>
</comment>
<comment type="caution">
    <text evidence="14">The sequence shown here is derived from an EMBL/GenBank/DDBJ whole genome shotgun (WGS) entry which is preliminary data.</text>
</comment>
<evidence type="ECO:0000256" key="4">
    <source>
        <dbReference type="ARBA" id="ARBA00012650"/>
    </source>
</evidence>
<evidence type="ECO:0000256" key="12">
    <source>
        <dbReference type="SAM" id="MobiDB-lite"/>
    </source>
</evidence>
<dbReference type="PANTHER" id="PTHR48050">
    <property type="entry name" value="STEROL 3-BETA-GLUCOSYLTRANSFERASE"/>
    <property type="match status" value="1"/>
</dbReference>
<name>A0A4Y9ZBF8_9AGAM</name>
<feature type="compositionally biased region" description="Polar residues" evidence="12">
    <location>
        <begin position="680"/>
        <end position="707"/>
    </location>
</feature>
<evidence type="ECO:0000256" key="6">
    <source>
        <dbReference type="ARBA" id="ARBA00022676"/>
    </source>
</evidence>
<dbReference type="FunFam" id="3.40.50.2000:FF:000009">
    <property type="entry name" value="Sterol 3-beta-glucosyltransferase UGT80A2"/>
    <property type="match status" value="1"/>
</dbReference>
<evidence type="ECO:0000313" key="15">
    <source>
        <dbReference type="Proteomes" id="UP000298327"/>
    </source>
</evidence>
<dbReference type="InterPro" id="IPR001849">
    <property type="entry name" value="PH_domain"/>
</dbReference>
<dbReference type="InterPro" id="IPR050426">
    <property type="entry name" value="Glycosyltransferase_28"/>
</dbReference>
<reference evidence="14 15" key="1">
    <citation type="submission" date="2019-02" db="EMBL/GenBank/DDBJ databases">
        <title>Genome sequencing of the rare red list fungi Dentipellis fragilis.</title>
        <authorList>
            <person name="Buettner E."/>
            <person name="Kellner H."/>
        </authorList>
    </citation>
    <scope>NUCLEOTIDE SEQUENCE [LARGE SCALE GENOMIC DNA]</scope>
    <source>
        <strain evidence="14 15">DSM 105465</strain>
    </source>
</reference>
<evidence type="ECO:0000256" key="11">
    <source>
        <dbReference type="ARBA" id="ARBA00049453"/>
    </source>
</evidence>
<sequence>MASPWFSKPAQASPPLLLMSNRPPKSQSISPQSPPPLSRPLSPEAIVSDSERPVPPSSPRQIVRRVMERTSEKLGRSKSPGTKPSDLSRSEAVPAGRRFLTSRSKGKSRQNAPDVGSGDEYGIAQHRAQMSISQLSATSVRSEPNVESPFICPPSPSQHPTRPTLNSFQGETSMRAGTQTLIQALQALPWAEDQDNDDDVINHGGLSPAESDSEEEGKQVHGLSSSIHTIYRPVARSRRADSLYRLSPVRDGPEDQPNTQLFTDAAQRDFVSDEEIDDDFEIQTPGRTGSPTQLSLKEDDEHDVSTTPTIEPASLRRHPERIGSLATVKTVKLDRRARLAEKLAEIFELQGITEVVSEMPCWLLRSILLQGYMYLTNSYLCFFAHMPAREDQVLKSGTMYKKAQRTKRWIRHWFILKNDVLSWYQSSSDPYFPHGVVDLRYAISCDPSQEKDIRLRTNNKTIHLSAESVPSRDEWIKAIRKVIFKAQNMGDSVKIAIPYSTILDVERSHAMDFSETIEVKVVDGEEDLAVDSYFFAYFHDLPAALEQIRDAVAAARRFIPNDAATLPQELRIDTTLNPSSAFSRHINSERLPAVQESAPSRLAPFRLSTLLRPFQDSLPIGRTASAPDHLDDRNEDFVAVQKRADSSFIPTTTSPGALDGSVSDSLSPPSTASTLPLDQDSPTARNEITPTPTNLGHTYPPSTTTSVPELPVVPTRESTSSWNVGVPSWLKSVPSPRRVFGSSSSAPSGLDRMAIPADGKTVSEVYSSTLSTSTGKSSNGPNELGYSILETPGTSMDEDATEKFQSAFAFDDKERLLGYFPGYLFRMLPVYGRLYISKNHLSFKSSTPLASKTRMILPLRDVLSTETSKAFRFGHYGLVVIIKGHEELFFEFNQEDRRAAVVRLLENQMEDIRKHKVHSDASAPTKGQRDALVLEEFGPKIAAAEDTDPRPPPESLTDSVPAIMFTSTSSTFLTFKPKESLHFTFLTIGSRGDVQPYVALAKGLMADGHRVKIATHGEFQNWVESHGIEFGYVGGDPAELMRICVENGTFTVSFLREGLQKFRGWIDDLLKTSWEACQGTDVLIESPSAMAGYHIAEALRIPFFRAFTMTWTRTRAYPHAFAVPEHKMGGSYNYMTYVMFDQVFWRGTAGQINRWRRNTLRLPSTSLDKMEPHKIPFLYNFSPIVVPPPLDWPEWIRVTGYWFLNDADVSATKWTPPADLIEFIDTARKANKKVVYIGFGSIVVSDPKGMTRCVIDAIVRSGVHAILSKGWSDRLTKNASEASEPEEPLPKQIYQISSVPHDWLFQRIDAACHHGGAGTTGASLRAGIPTVIRPFFGDQFFWADRVEALGVGSGVRKLTVESLADALVAATTDTKQIYMAKFVGEHIRSENGVATAIEAIYRDMEYARSLIKRPTDDELSDELVEPEEATIREDDKPVSSPPSRPETRSGSSSAGGAASEDWSVVSDLDEPNSRPSRRASEGRDRAQSWRRSGITAAVLSMLPDTLTTGGHRRSRSTSSVSARNV</sequence>
<dbReference type="GO" id="GO:0016906">
    <property type="term" value="F:sterol 3-beta-glucosyltransferase activity"/>
    <property type="evidence" value="ECO:0007669"/>
    <property type="project" value="UniProtKB-EC"/>
</dbReference>
<dbReference type="PROSITE" id="PS50003">
    <property type="entry name" value="PH_DOMAIN"/>
    <property type="match status" value="1"/>
</dbReference>
<dbReference type="Gene3D" id="3.40.50.2000">
    <property type="entry name" value="Glycogen Phosphorylase B"/>
    <property type="match status" value="2"/>
</dbReference>
<dbReference type="GO" id="GO:0016020">
    <property type="term" value="C:membrane"/>
    <property type="evidence" value="ECO:0007669"/>
    <property type="project" value="UniProtKB-SubCell"/>
</dbReference>
<keyword evidence="6" id="KW-0328">Glycosyltransferase</keyword>
<dbReference type="GO" id="GO:0005975">
    <property type="term" value="P:carbohydrate metabolic process"/>
    <property type="evidence" value="ECO:0007669"/>
    <property type="project" value="InterPro"/>
</dbReference>
<dbReference type="Pfam" id="PF06722">
    <property type="entry name" value="EryCIII-like_C"/>
    <property type="match status" value="1"/>
</dbReference>
<dbReference type="Gene3D" id="2.30.29.30">
    <property type="entry name" value="Pleckstrin-homology domain (PH domain)/Phosphotyrosine-binding domain (PTB)"/>
    <property type="match status" value="2"/>
</dbReference>
<feature type="region of interest" description="Disordered" evidence="12">
    <location>
        <begin position="194"/>
        <end position="223"/>
    </location>
</feature>
<dbReference type="Pfam" id="PF00169">
    <property type="entry name" value="PH"/>
    <property type="match status" value="1"/>
</dbReference>
<feature type="compositionally biased region" description="Low complexity" evidence="12">
    <location>
        <begin position="1449"/>
        <end position="1459"/>
    </location>
</feature>
<dbReference type="InterPro" id="IPR011993">
    <property type="entry name" value="PH-like_dom_sf"/>
</dbReference>
<evidence type="ECO:0000256" key="9">
    <source>
        <dbReference type="ARBA" id="ARBA00029843"/>
    </source>
</evidence>
<feature type="compositionally biased region" description="Acidic residues" evidence="12">
    <location>
        <begin position="1417"/>
        <end position="1428"/>
    </location>
</feature>
<evidence type="ECO:0000256" key="3">
    <source>
        <dbReference type="ARBA" id="ARBA00006962"/>
    </source>
</evidence>
<dbReference type="Pfam" id="PF03033">
    <property type="entry name" value="Glyco_transf_28"/>
    <property type="match status" value="1"/>
</dbReference>
<evidence type="ECO:0000256" key="8">
    <source>
        <dbReference type="ARBA" id="ARBA00023136"/>
    </source>
</evidence>
<dbReference type="CDD" id="cd13215">
    <property type="entry name" value="PH-GRAM1_AGT26"/>
    <property type="match status" value="1"/>
</dbReference>
<dbReference type="InterPro" id="IPR010610">
    <property type="entry name" value="EryCIII-like_C"/>
</dbReference>
<dbReference type="Proteomes" id="UP000298327">
    <property type="component" value="Unassembled WGS sequence"/>
</dbReference>
<protein>
    <recommendedName>
        <fullName evidence="4">sterol 3beta-glucosyltransferase</fullName>
        <ecNumber evidence="4">2.4.1.173</ecNumber>
    </recommendedName>
    <alternativeName>
        <fullName evidence="9">Autophagy-related protein 26</fullName>
    </alternativeName>
</protein>
<keyword evidence="7" id="KW-0808">Transferase</keyword>
<feature type="compositionally biased region" description="Basic and acidic residues" evidence="12">
    <location>
        <begin position="65"/>
        <end position="75"/>
    </location>
</feature>
<dbReference type="FunFam" id="3.40.50.2000:FF:000029">
    <property type="entry name" value="Sterol 3-beta-glucosyltransferase"/>
    <property type="match status" value="1"/>
</dbReference>
<evidence type="ECO:0000256" key="10">
    <source>
        <dbReference type="ARBA" id="ARBA00047886"/>
    </source>
</evidence>
<comment type="subcellular location">
    <subcellularLocation>
        <location evidence="2">Cytoplasm</location>
    </subcellularLocation>
    <subcellularLocation>
        <location evidence="1">Membrane</location>
        <topology evidence="1">Peripheral membrane protein</topology>
    </subcellularLocation>
</comment>
<organism evidence="14 15">
    <name type="scientific">Dentipellis fragilis</name>
    <dbReference type="NCBI Taxonomy" id="205917"/>
    <lineage>
        <taxon>Eukaryota</taxon>
        <taxon>Fungi</taxon>
        <taxon>Dikarya</taxon>
        <taxon>Basidiomycota</taxon>
        <taxon>Agaricomycotina</taxon>
        <taxon>Agaricomycetes</taxon>
        <taxon>Russulales</taxon>
        <taxon>Hericiaceae</taxon>
        <taxon>Dentipellis</taxon>
    </lineage>
</organism>
<dbReference type="Pfam" id="PF02893">
    <property type="entry name" value="GRAM"/>
    <property type="match status" value="1"/>
</dbReference>
<dbReference type="CDD" id="cd13216">
    <property type="entry name" value="PH-GRAM2_AGT26"/>
    <property type="match status" value="1"/>
</dbReference>
<accession>A0A4Y9ZBF8</accession>
<dbReference type="SUPFAM" id="SSF53756">
    <property type="entry name" value="UDP-Glycosyltransferase/glycogen phosphorylase"/>
    <property type="match status" value="1"/>
</dbReference>
<feature type="compositionally biased region" description="Low complexity" evidence="12">
    <location>
        <begin position="22"/>
        <end position="31"/>
    </location>
</feature>
<evidence type="ECO:0000256" key="5">
    <source>
        <dbReference type="ARBA" id="ARBA00022490"/>
    </source>
</evidence>
<dbReference type="GO" id="GO:0005737">
    <property type="term" value="C:cytoplasm"/>
    <property type="evidence" value="ECO:0007669"/>
    <property type="project" value="UniProtKB-SubCell"/>
</dbReference>
<feature type="compositionally biased region" description="Polar residues" evidence="12">
    <location>
        <begin position="285"/>
        <end position="295"/>
    </location>
</feature>
<feature type="compositionally biased region" description="Low complexity" evidence="12">
    <location>
        <begin position="658"/>
        <end position="678"/>
    </location>
</feature>
<feature type="domain" description="PH" evidence="13">
    <location>
        <begin position="392"/>
        <end position="484"/>
    </location>
</feature>
<proteinExistence type="inferred from homology"/>
<evidence type="ECO:0000259" key="13">
    <source>
        <dbReference type="PROSITE" id="PS50003"/>
    </source>
</evidence>
<dbReference type="PANTHER" id="PTHR48050:SF25">
    <property type="entry name" value="STEROL 3-BETA-GLUCOSYLTRANSFERASE"/>
    <property type="match status" value="1"/>
</dbReference>
<feature type="region of interest" description="Disordered" evidence="12">
    <location>
        <begin position="276"/>
        <end position="308"/>
    </location>
</feature>
<evidence type="ECO:0000256" key="1">
    <source>
        <dbReference type="ARBA" id="ARBA00004170"/>
    </source>
</evidence>
<gene>
    <name evidence="14" type="ORF">EVG20_g1866</name>
</gene>
<keyword evidence="8" id="KW-0472">Membrane</keyword>
<dbReference type="CDD" id="cd03784">
    <property type="entry name" value="GT1_Gtf-like"/>
    <property type="match status" value="1"/>
</dbReference>
<feature type="region of interest" description="Disordered" evidence="12">
    <location>
        <begin position="648"/>
        <end position="709"/>
    </location>
</feature>
<feature type="compositionally biased region" description="Low complexity" evidence="12">
    <location>
        <begin position="767"/>
        <end position="778"/>
    </location>
</feature>
<evidence type="ECO:0000256" key="7">
    <source>
        <dbReference type="ARBA" id="ARBA00022679"/>
    </source>
</evidence>
<feature type="compositionally biased region" description="Low complexity" evidence="12">
    <location>
        <begin position="1516"/>
        <end position="1525"/>
    </location>
</feature>
<feature type="compositionally biased region" description="Polar residues" evidence="12">
    <location>
        <begin position="158"/>
        <end position="170"/>
    </location>
</feature>
<feature type="compositionally biased region" description="Basic and acidic residues" evidence="12">
    <location>
        <begin position="1478"/>
        <end position="1487"/>
    </location>
</feature>
<comment type="catalytic activity">
    <reaction evidence="10">
        <text>ergosterol + UDP-alpha-D-glucose = ergosteryl 3-beta-D-glucoside + UDP + H(+)</text>
        <dbReference type="Rhea" id="RHEA:61836"/>
        <dbReference type="ChEBI" id="CHEBI:15378"/>
        <dbReference type="ChEBI" id="CHEBI:16933"/>
        <dbReference type="ChEBI" id="CHEBI:52973"/>
        <dbReference type="ChEBI" id="CHEBI:58223"/>
        <dbReference type="ChEBI" id="CHEBI:58885"/>
    </reaction>
    <physiologicalReaction direction="left-to-right" evidence="10">
        <dbReference type="Rhea" id="RHEA:61837"/>
    </physiologicalReaction>
</comment>
<evidence type="ECO:0000313" key="14">
    <source>
        <dbReference type="EMBL" id="TFY71131.1"/>
    </source>
</evidence>
<dbReference type="OrthoDB" id="10261837at2759"/>
<dbReference type="SUPFAM" id="SSF50729">
    <property type="entry name" value="PH domain-like"/>
    <property type="match status" value="1"/>
</dbReference>
<dbReference type="STRING" id="205917.A0A4Y9ZBF8"/>
<dbReference type="InterPro" id="IPR048065">
    <property type="entry name" value="ATG26_PH_GRAM2"/>
</dbReference>
<dbReference type="InterPro" id="IPR004276">
    <property type="entry name" value="GlycoTrans_28_N"/>
</dbReference>
<dbReference type="EMBL" id="SEOQ01000065">
    <property type="protein sequence ID" value="TFY71131.1"/>
    <property type="molecule type" value="Genomic_DNA"/>
</dbReference>
<feature type="region of interest" description="Disordered" evidence="12">
    <location>
        <begin position="1"/>
        <end position="170"/>
    </location>
</feature>
<evidence type="ECO:0000256" key="2">
    <source>
        <dbReference type="ARBA" id="ARBA00004496"/>
    </source>
</evidence>
<feature type="region of interest" description="Disordered" evidence="12">
    <location>
        <begin position="766"/>
        <end position="785"/>
    </location>
</feature>
<dbReference type="InterPro" id="IPR002213">
    <property type="entry name" value="UDP_glucos_trans"/>
</dbReference>
<comment type="similarity">
    <text evidence="3">Belongs to the glycosyltransferase 28 family.</text>
</comment>